<feature type="compositionally biased region" description="Pro residues" evidence="1">
    <location>
        <begin position="168"/>
        <end position="177"/>
    </location>
</feature>
<feature type="non-terminal residue" evidence="2">
    <location>
        <position position="231"/>
    </location>
</feature>
<sequence length="231" mass="24391">PSVPMMPNGMTIVGSIDARHLTSGGAPPLPLPPPQLAPPPAPPPPTSVAEPAVSFDQWLALCSRYMPLLAQSMVELQRTCAAVRSAAPSLEGSPLLLPPPPLWLPFMPPTSAGSPMAPPVVAPPTVTSLSVPPPHVMPPTVLPSRGASTEGSDFSASNPVFQCQHPPQSRPPRPPKPVRSGGGQGSGDAGHRPHQKTGQQQQHPVLSAGKKQHQQHQQHNQQHQQHNQQHQ</sequence>
<protein>
    <submittedName>
        <fullName evidence="2">Putative splicing factor 1</fullName>
    </submittedName>
</protein>
<proteinExistence type="evidence at transcript level"/>
<organism evidence="2">
    <name type="scientific">Amblyomma aureolatum</name>
    <dbReference type="NCBI Taxonomy" id="187763"/>
    <lineage>
        <taxon>Eukaryota</taxon>
        <taxon>Metazoa</taxon>
        <taxon>Ecdysozoa</taxon>
        <taxon>Arthropoda</taxon>
        <taxon>Chelicerata</taxon>
        <taxon>Arachnida</taxon>
        <taxon>Acari</taxon>
        <taxon>Parasitiformes</taxon>
        <taxon>Ixodida</taxon>
        <taxon>Ixodoidea</taxon>
        <taxon>Ixodidae</taxon>
        <taxon>Amblyomminae</taxon>
        <taxon>Amblyomma</taxon>
    </lineage>
</organism>
<feature type="compositionally biased region" description="Polar residues" evidence="1">
    <location>
        <begin position="146"/>
        <end position="161"/>
    </location>
</feature>
<dbReference type="AlphaFoldDB" id="A0A1E1XCK5"/>
<accession>A0A1E1XCK5</accession>
<reference evidence="2" key="1">
    <citation type="journal article" date="2017" name="Front. Cell. Infect. Microbiol.">
        <title>The Distinct Transcriptional Response of the Midgut of Amblyomma sculptum and Amblyomma aureolatum Ticks to Rickettsia rickettsii Correlates to Their Differences in Susceptibility to Infection.</title>
        <authorList>
            <person name="Martins L.A."/>
            <person name="Galletti M.F.B.M."/>
            <person name="Ribeiro J.M."/>
            <person name="Fujita A."/>
            <person name="Costa F.B."/>
            <person name="Labruna M.B."/>
            <person name="Daffre S."/>
            <person name="Fogaca A.C."/>
        </authorList>
    </citation>
    <scope>NUCLEOTIDE SEQUENCE</scope>
</reference>
<name>A0A1E1XCK5_9ACAR</name>
<feature type="compositionally biased region" description="Low complexity" evidence="1">
    <location>
        <begin position="217"/>
        <end position="231"/>
    </location>
</feature>
<evidence type="ECO:0000313" key="2">
    <source>
        <dbReference type="EMBL" id="JAT96841.1"/>
    </source>
</evidence>
<feature type="non-terminal residue" evidence="2">
    <location>
        <position position="1"/>
    </location>
</feature>
<evidence type="ECO:0000256" key="1">
    <source>
        <dbReference type="SAM" id="MobiDB-lite"/>
    </source>
</evidence>
<dbReference type="EMBL" id="GFAC01002347">
    <property type="protein sequence ID" value="JAT96841.1"/>
    <property type="molecule type" value="mRNA"/>
</dbReference>
<feature type="region of interest" description="Disordered" evidence="1">
    <location>
        <begin position="129"/>
        <end position="231"/>
    </location>
</feature>
<feature type="region of interest" description="Disordered" evidence="1">
    <location>
        <begin position="19"/>
        <end position="49"/>
    </location>
</feature>
<feature type="compositionally biased region" description="Pro residues" evidence="1">
    <location>
        <begin position="27"/>
        <end position="46"/>
    </location>
</feature>
<feature type="compositionally biased region" description="Pro residues" evidence="1">
    <location>
        <begin position="131"/>
        <end position="141"/>
    </location>
</feature>